<dbReference type="Proteomes" id="UP000294619">
    <property type="component" value="Unassembled WGS sequence"/>
</dbReference>
<evidence type="ECO:0000313" key="3">
    <source>
        <dbReference type="Proteomes" id="UP000294619"/>
    </source>
</evidence>
<reference evidence="2 4" key="2">
    <citation type="submission" date="2019-05" db="EMBL/GenBank/DDBJ databases">
        <title>Pasteurellaceae isolates from reptiles.</title>
        <authorList>
            <person name="Bojesen A.M."/>
            <person name="Lund E."/>
        </authorList>
    </citation>
    <scope>NUCLEOTIDE SEQUENCE [LARGE SCALE GENOMIC DNA]</scope>
    <source>
        <strain evidence="2 4">ELNT2x</strain>
    </source>
</reference>
<evidence type="ECO:0000313" key="1">
    <source>
        <dbReference type="EMBL" id="TCV84845.1"/>
    </source>
</evidence>
<keyword evidence="4" id="KW-1185">Reference proteome</keyword>
<sequence>MSRLGIIKSGERCCSNQLIDEFVRQSLLKWRNTEVLTWDLTTPTALSASNAVICPTTDKLQQADYLALALCSEDYGCLKQWLERLPYNQNLGKIPLFIFISGENEAVNLVAKAWLAAQLPSVGLSTPVYIESYGSKQSLEAAYRQIAKLMAC</sequence>
<organism evidence="1 3">
    <name type="scientific">Testudinibacter aquarius</name>
    <dbReference type="NCBI Taxonomy" id="1524974"/>
    <lineage>
        <taxon>Bacteria</taxon>
        <taxon>Pseudomonadati</taxon>
        <taxon>Pseudomonadota</taxon>
        <taxon>Gammaproteobacteria</taxon>
        <taxon>Pasteurellales</taxon>
        <taxon>Pasteurellaceae</taxon>
        <taxon>Testudinibacter</taxon>
    </lineage>
</organism>
<gene>
    <name evidence="1" type="ORF">EDC16_11076</name>
    <name evidence="2" type="ORF">FHQ21_04900</name>
</gene>
<dbReference type="AlphaFoldDB" id="A0A4R3XYG2"/>
<dbReference type="EMBL" id="SMCP01000010">
    <property type="protein sequence ID" value="TCV84845.1"/>
    <property type="molecule type" value="Genomic_DNA"/>
</dbReference>
<protein>
    <submittedName>
        <fullName evidence="1">Uncharacterized protein</fullName>
    </submittedName>
</protein>
<name>A0A4R3XYG2_9PAST</name>
<dbReference type="RefSeq" id="WP_132967773.1">
    <property type="nucleotide sequence ID" value="NZ_LEKL01000028.1"/>
</dbReference>
<comment type="caution">
    <text evidence="1">The sequence shown here is derived from an EMBL/GenBank/DDBJ whole genome shotgun (WGS) entry which is preliminary data.</text>
</comment>
<dbReference type="EMBL" id="VDGV01000032">
    <property type="protein sequence ID" value="TNG92370.1"/>
    <property type="molecule type" value="Genomic_DNA"/>
</dbReference>
<reference evidence="1 3" key="1">
    <citation type="submission" date="2019-03" db="EMBL/GenBank/DDBJ databases">
        <title>Genomic Encyclopedia of Type Strains, Phase IV (KMG-IV): sequencing the most valuable type-strain genomes for metagenomic binning, comparative biology and taxonomic classification.</title>
        <authorList>
            <person name="Goeker M."/>
        </authorList>
    </citation>
    <scope>NUCLEOTIDE SEQUENCE [LARGE SCALE GENOMIC DNA]</scope>
    <source>
        <strain evidence="1 3">DSM 28140</strain>
    </source>
</reference>
<evidence type="ECO:0000313" key="2">
    <source>
        <dbReference type="EMBL" id="TNG92370.1"/>
    </source>
</evidence>
<accession>A0A4R3XYG2</accession>
<proteinExistence type="predicted"/>
<dbReference type="Proteomes" id="UP000305526">
    <property type="component" value="Unassembled WGS sequence"/>
</dbReference>
<evidence type="ECO:0000313" key="4">
    <source>
        <dbReference type="Proteomes" id="UP000305526"/>
    </source>
</evidence>